<feature type="transmembrane region" description="Helical" evidence="9">
    <location>
        <begin position="822"/>
        <end position="846"/>
    </location>
</feature>
<dbReference type="SMART" id="SM00382">
    <property type="entry name" value="AAA"/>
    <property type="match status" value="2"/>
</dbReference>
<feature type="transmembrane region" description="Helical" evidence="9">
    <location>
        <begin position="710"/>
        <end position="738"/>
    </location>
</feature>
<dbReference type="Proteomes" id="UP000030625">
    <property type="component" value="Chromosome"/>
</dbReference>
<dbReference type="PROSITE" id="PS50929">
    <property type="entry name" value="ABC_TM1F"/>
    <property type="match status" value="2"/>
</dbReference>
<dbReference type="InterPro" id="IPR017871">
    <property type="entry name" value="ABC_transporter-like_CS"/>
</dbReference>
<dbReference type="InterPro" id="IPR011527">
    <property type="entry name" value="ABC1_TM_dom"/>
</dbReference>
<keyword evidence="8 9" id="KW-0472">Membrane</keyword>
<evidence type="ECO:0000256" key="1">
    <source>
        <dbReference type="ARBA" id="ARBA00004651"/>
    </source>
</evidence>
<dbReference type="GO" id="GO:0005524">
    <property type="term" value="F:ATP binding"/>
    <property type="evidence" value="ECO:0007669"/>
    <property type="project" value="UniProtKB-KW"/>
</dbReference>
<feature type="transmembrane region" description="Helical" evidence="9">
    <location>
        <begin position="937"/>
        <end position="965"/>
    </location>
</feature>
<evidence type="ECO:0000259" key="10">
    <source>
        <dbReference type="PROSITE" id="PS50893"/>
    </source>
</evidence>
<dbReference type="OrthoDB" id="9806127at2"/>
<feature type="transmembrane region" description="Helical" evidence="9">
    <location>
        <begin position="164"/>
        <end position="181"/>
    </location>
</feature>
<dbReference type="KEGG" id="bka:AH68_08840"/>
<evidence type="ECO:0000313" key="12">
    <source>
        <dbReference type="EMBL" id="AIZ15116.1"/>
    </source>
</evidence>
<dbReference type="InterPro" id="IPR003593">
    <property type="entry name" value="AAA+_ATPase"/>
</dbReference>
<keyword evidence="5" id="KW-0547">Nucleotide-binding</keyword>
<evidence type="ECO:0000256" key="3">
    <source>
        <dbReference type="ARBA" id="ARBA00022475"/>
    </source>
</evidence>
<proteinExistence type="predicted"/>
<feature type="transmembrane region" description="Helical" evidence="9">
    <location>
        <begin position="296"/>
        <end position="315"/>
    </location>
</feature>
<dbReference type="RefSeq" id="WP_039200031.1">
    <property type="nucleotide sequence ID" value="NZ_CP007456.1"/>
</dbReference>
<feature type="transmembrane region" description="Helical" evidence="9">
    <location>
        <begin position="270"/>
        <end position="290"/>
    </location>
</feature>
<dbReference type="GO" id="GO:0005886">
    <property type="term" value="C:plasma membrane"/>
    <property type="evidence" value="ECO:0007669"/>
    <property type="project" value="UniProtKB-SubCell"/>
</dbReference>
<sequence>MFDKRLFSLAPGVGRLVAAKVLCQWIGLLSNVVFVVTVVVMLSPALAVVESAFDPMFSMGDSGLISRMFVGFGYGGFSAEAYVGCVLAIVVCAVLRFLMMRAAAYFGAEAAERVKLALREQLFNKMLAIGPSYSQHISTADVVQSAGEGIEQIQSFFELFLPQLFYAILAPVTLFFIVAPINMPTAVTLLVCAPLIVLIVGMVAMRAARVFKKYWGKYTDMGSMFLDNVQGLETLKTFDADAHAAKKMNEQAEQFRVMTMNVLQIQLRSLTAMDVVAYGGAAAGVGVAIWQYANGAALPLAGVLLIVLLSADFFIPLRQLGSFFHVAMNGMTSTKRIFALLDTPIPAHGMQGMPEFGASDNGVDVCFDDVSFRYADVGADVAAAVVGAGKTGMSKDDDGSVVALHGVSFTARRGQVTAIVGPSGSGKSTAVELLSGNLSGYEGRMWLLSGNAGNNSTQRYQINDLSIESLTREIAIVAAQSHLFAGTLRDNLLMAKPNATESELWQALEAAHIDEFVRAQSQELDLAIEQGASNLSGGQKQRIAIARALLRESAVYIFDEATSSVDVESETLILQTIRALADRGKTVIMVTHRMANAADADHVVVFERGRVAEQGMHAELMCANGTYAKLFHAQQTVENVGMRPQIQQLTSATGVTSACAPNMSDSPESDSQRTETVPCMSVSAESDVQGMPTSRLIARLLKEVGPLRRYMIVACVCGALGHLAATFLPVFGIAAAVAAVGSPIWNLSVPAALTAMAVCALIRGGMRYAEQFMNHNVAFRLLALFRTKAFAALRRLAPAKLAGKGKGDLIALVTTDVELLEIFFAHTISPIVIAVVTIVVYTLALLTLSAPLAVTLVIAHLTVGVVLPKLFASAVRGVGPELRKESAALDDEMLDDMRGIGEIIRFGQGSARLASIARRTLSLWGKRLRLSAKNGDFAGLGAVLVMLFTAITAFLVMTLCTAVSTAADMPEGLIWMGSVDSNAPALVAAFVLLTSSFGPTLALSALPANLTQTFASARRLFALMDETPAVVEQGAERPEYQGMTMSDVTFGYGSSAHTSGGRTSDSASQPVLDHVSLDVPRHGILGIQGPSGRGKSTMLKLLMRYWDPDSGTIALSNIPLPQVDASWRRRVQTMMGQETYLFDGTIRENLTIACNSADSAASAIPDSVLREALAKASALELVDALPNGLDTQVGELGGRLSEGEKQRIGLARMFLRDADLVLFDEPTSRLDAYNESVILGSVNNLAEQGSAVVLVSHRDSTMRVADRILRM</sequence>
<accession>A0A0A7I533</accession>
<comment type="subcellular location">
    <subcellularLocation>
        <location evidence="1">Cell membrane</location>
        <topology evidence="1">Multi-pass membrane protein</topology>
    </subcellularLocation>
</comment>
<feature type="transmembrane region" description="Helical" evidence="9">
    <location>
        <begin position="985"/>
        <end position="1010"/>
    </location>
</feature>
<evidence type="ECO:0000256" key="2">
    <source>
        <dbReference type="ARBA" id="ARBA00022448"/>
    </source>
</evidence>
<dbReference type="PANTHER" id="PTHR24221:SF654">
    <property type="entry name" value="ATP-BINDING CASSETTE SUB-FAMILY B MEMBER 6"/>
    <property type="match status" value="1"/>
</dbReference>
<dbReference type="GO" id="GO:0034040">
    <property type="term" value="F:ATPase-coupled lipid transmembrane transporter activity"/>
    <property type="evidence" value="ECO:0007669"/>
    <property type="project" value="TreeGrafter"/>
</dbReference>
<gene>
    <name evidence="12" type="ORF">AH68_08840</name>
</gene>
<dbReference type="EMBL" id="CP007456">
    <property type="protein sequence ID" value="AIZ15116.1"/>
    <property type="molecule type" value="Genomic_DNA"/>
</dbReference>
<keyword evidence="2" id="KW-0813">Transport</keyword>
<dbReference type="Pfam" id="PF00005">
    <property type="entry name" value="ABC_tran"/>
    <property type="match status" value="2"/>
</dbReference>
<dbReference type="InterPro" id="IPR027417">
    <property type="entry name" value="P-loop_NTPase"/>
</dbReference>
<reference evidence="12 13" key="1">
    <citation type="journal article" date="2015" name="Genome Announc.">
        <title>Complete and Assembled Genome Sequence of Bifidobacterium kashiwanohense PV20-2, Isolated from the Feces of an Anemic Kenyan Infant.</title>
        <authorList>
            <person name="Vazquez-Gutierrez P."/>
            <person name="Lacroix C."/>
            <person name="Chassard C."/>
            <person name="Klumpp J."/>
            <person name="Jans C."/>
            <person name="Stevens M.J."/>
        </authorList>
    </citation>
    <scope>NUCLEOTIDE SEQUENCE [LARGE SCALE GENOMIC DNA]</scope>
    <source>
        <strain evidence="12 13">PV20-2</strain>
    </source>
</reference>
<evidence type="ECO:0000313" key="13">
    <source>
        <dbReference type="Proteomes" id="UP000030625"/>
    </source>
</evidence>
<feature type="domain" description="ABC transmembrane type-1" evidence="11">
    <location>
        <begin position="42"/>
        <end position="329"/>
    </location>
</feature>
<feature type="transmembrane region" description="Helical" evidence="9">
    <location>
        <begin position="744"/>
        <end position="762"/>
    </location>
</feature>
<keyword evidence="3" id="KW-1003">Cell membrane</keyword>
<dbReference type="Gene3D" id="3.40.50.300">
    <property type="entry name" value="P-loop containing nucleotide triphosphate hydrolases"/>
    <property type="match status" value="2"/>
</dbReference>
<dbReference type="Pfam" id="PF00664">
    <property type="entry name" value="ABC_membrane"/>
    <property type="match status" value="2"/>
</dbReference>
<dbReference type="GO" id="GO:0140359">
    <property type="term" value="F:ABC-type transporter activity"/>
    <property type="evidence" value="ECO:0007669"/>
    <property type="project" value="InterPro"/>
</dbReference>
<dbReference type="CDD" id="cd03228">
    <property type="entry name" value="ABCC_MRP_Like"/>
    <property type="match status" value="1"/>
</dbReference>
<dbReference type="SUPFAM" id="SSF90123">
    <property type="entry name" value="ABC transporter transmembrane region"/>
    <property type="match status" value="2"/>
</dbReference>
<dbReference type="PROSITE" id="PS50893">
    <property type="entry name" value="ABC_TRANSPORTER_2"/>
    <property type="match status" value="2"/>
</dbReference>
<evidence type="ECO:0000256" key="6">
    <source>
        <dbReference type="ARBA" id="ARBA00022840"/>
    </source>
</evidence>
<keyword evidence="7 9" id="KW-1133">Transmembrane helix</keyword>
<dbReference type="HOGENOM" id="CLU_000604_17_11_11"/>
<dbReference type="GO" id="GO:0016887">
    <property type="term" value="F:ATP hydrolysis activity"/>
    <property type="evidence" value="ECO:0007669"/>
    <property type="project" value="InterPro"/>
</dbReference>
<feature type="domain" description="ABC transmembrane type-1" evidence="11">
    <location>
        <begin position="712"/>
        <end position="1012"/>
    </location>
</feature>
<dbReference type="FunFam" id="3.40.50.300:FF:000854">
    <property type="entry name" value="Multidrug ABC transporter ATP-binding protein"/>
    <property type="match status" value="1"/>
</dbReference>
<dbReference type="InterPro" id="IPR036640">
    <property type="entry name" value="ABC1_TM_sf"/>
</dbReference>
<evidence type="ECO:0000256" key="8">
    <source>
        <dbReference type="ARBA" id="ARBA00023136"/>
    </source>
</evidence>
<evidence type="ECO:0000259" key="11">
    <source>
        <dbReference type="PROSITE" id="PS50929"/>
    </source>
</evidence>
<evidence type="ECO:0000256" key="4">
    <source>
        <dbReference type="ARBA" id="ARBA00022692"/>
    </source>
</evidence>
<feature type="domain" description="ABC transporter" evidence="10">
    <location>
        <begin position="1043"/>
        <end position="1271"/>
    </location>
</feature>
<dbReference type="InterPro" id="IPR039421">
    <property type="entry name" value="Type_1_exporter"/>
</dbReference>
<dbReference type="PANTHER" id="PTHR24221">
    <property type="entry name" value="ATP-BINDING CASSETTE SUB-FAMILY B"/>
    <property type="match status" value="1"/>
</dbReference>
<dbReference type="PROSITE" id="PS00211">
    <property type="entry name" value="ABC_TRANSPORTER_1"/>
    <property type="match status" value="1"/>
</dbReference>
<feature type="transmembrane region" description="Helical" evidence="9">
    <location>
        <begin position="187"/>
        <end position="208"/>
    </location>
</feature>
<organism evidence="12 13">
    <name type="scientific">Bifidobacterium catenulatum PV20-2</name>
    <dbReference type="NCBI Taxonomy" id="1447716"/>
    <lineage>
        <taxon>Bacteria</taxon>
        <taxon>Bacillati</taxon>
        <taxon>Actinomycetota</taxon>
        <taxon>Actinomycetes</taxon>
        <taxon>Bifidobacteriales</taxon>
        <taxon>Bifidobacteriaceae</taxon>
        <taxon>Bifidobacterium</taxon>
    </lineage>
</organism>
<evidence type="ECO:0000256" key="7">
    <source>
        <dbReference type="ARBA" id="ARBA00022989"/>
    </source>
</evidence>
<dbReference type="Gene3D" id="1.20.1560.10">
    <property type="entry name" value="ABC transporter type 1, transmembrane domain"/>
    <property type="match status" value="2"/>
</dbReference>
<dbReference type="SUPFAM" id="SSF52540">
    <property type="entry name" value="P-loop containing nucleoside triphosphate hydrolases"/>
    <property type="match status" value="2"/>
</dbReference>
<evidence type="ECO:0000256" key="9">
    <source>
        <dbReference type="SAM" id="Phobius"/>
    </source>
</evidence>
<dbReference type="AlphaFoldDB" id="A0A0A7I533"/>
<keyword evidence="4 9" id="KW-0812">Transmembrane</keyword>
<protein>
    <submittedName>
        <fullName evidence="12">ABC transporter ATP-binding protein</fullName>
    </submittedName>
</protein>
<dbReference type="STRING" id="1447716.AH68_08840"/>
<keyword evidence="6 12" id="KW-0067">ATP-binding</keyword>
<name>A0A0A7I533_9BIFI</name>
<dbReference type="InterPro" id="IPR003439">
    <property type="entry name" value="ABC_transporter-like_ATP-bd"/>
</dbReference>
<evidence type="ECO:0000256" key="5">
    <source>
        <dbReference type="ARBA" id="ARBA00022741"/>
    </source>
</evidence>
<feature type="domain" description="ABC transporter" evidence="10">
    <location>
        <begin position="372"/>
        <end position="633"/>
    </location>
</feature>
<feature type="transmembrane region" description="Helical" evidence="9">
    <location>
        <begin position="852"/>
        <end position="875"/>
    </location>
</feature>
<feature type="transmembrane region" description="Helical" evidence="9">
    <location>
        <begin position="29"/>
        <end position="49"/>
    </location>
</feature>